<evidence type="ECO:0000259" key="5">
    <source>
        <dbReference type="SMART" id="SM00797"/>
    </source>
</evidence>
<accession>A0ABU5TC19</accession>
<dbReference type="NCBIfam" id="TIGR00724">
    <property type="entry name" value="urea_amlyse_rel"/>
    <property type="match status" value="1"/>
</dbReference>
<feature type="domain" description="Carboxyltransferase" evidence="4">
    <location>
        <begin position="12"/>
        <end position="200"/>
    </location>
</feature>
<sequence>MNRAKTAVGRVTALRLVGDRAFLAELDSLDAVMSLQAQLHEGTAEGVVDVVAAAKTVLITADSPESAARLMHHVRSLVLGTVQTRDSRLVTIEVVYDGEDLDDVARLAGLSREGVVKAHSSEIWSSAFTGFAPGFAYLIADGRLDVPRRSSPRTAVPAGSVALAGGYSAVYPRSSPGGWQLIGRTDAPMWDSARTDPALIRPGDSVRFAPVRATAAVRGPEPEPEQTRPAAGKDAGLIVADPGLQSTVQDLGREGNSALGVSVSGAMDRSSLRRANRIAGNPEEAAAIETLLGGLRLRAVKDQVLAVSGAPVPLEIGARHPAMDAPFALLAGETLALGRPSAGLRTYVAVRGGIGVDPVLGSRSTDTLSGLGPEPLAAGSSMRVLPAPPSSVVGHPEVPPQLDPAGAVLRVVLGPRDSWFTQEAIESFLSQEWTVTPQSNRVGLRLNGSPLKRASEGELASEGVIRGSIQVPPNGQPLIFLSDHPVTGGYPVIGVVVSADLDKAGQIAPGGTVQFQQIQAPVAPSGPEGPEGTFDA</sequence>
<dbReference type="EMBL" id="JAYGGQ010000024">
    <property type="protein sequence ID" value="MEA5457234.1"/>
    <property type="molecule type" value="Genomic_DNA"/>
</dbReference>
<comment type="caution">
    <text evidence="6">The sequence shown here is derived from an EMBL/GenBank/DDBJ whole genome shotgun (WGS) entry which is preliminary data.</text>
</comment>
<dbReference type="SMART" id="SM00796">
    <property type="entry name" value="AHS1"/>
    <property type="match status" value="1"/>
</dbReference>
<proteinExistence type="predicted"/>
<evidence type="ECO:0000256" key="1">
    <source>
        <dbReference type="ARBA" id="ARBA00022741"/>
    </source>
</evidence>
<evidence type="ECO:0000313" key="7">
    <source>
        <dbReference type="Proteomes" id="UP001304769"/>
    </source>
</evidence>
<dbReference type="PANTHER" id="PTHR43309">
    <property type="entry name" value="5-OXOPROLINASE SUBUNIT C"/>
    <property type="match status" value="1"/>
</dbReference>
<evidence type="ECO:0000256" key="3">
    <source>
        <dbReference type="ARBA" id="ARBA00022840"/>
    </source>
</evidence>
<keyword evidence="1" id="KW-0547">Nucleotide-binding</keyword>
<keyword evidence="3" id="KW-0067">ATP-binding</keyword>
<dbReference type="RefSeq" id="WP_323281145.1">
    <property type="nucleotide sequence ID" value="NZ_JAYGGQ010000024.1"/>
</dbReference>
<dbReference type="SUPFAM" id="SSF50891">
    <property type="entry name" value="Cyclophilin-like"/>
    <property type="match status" value="2"/>
</dbReference>
<keyword evidence="7" id="KW-1185">Reference proteome</keyword>
<dbReference type="Pfam" id="PF02626">
    <property type="entry name" value="CT_A_B"/>
    <property type="match status" value="1"/>
</dbReference>
<reference evidence="6 7" key="1">
    <citation type="submission" date="2023-12" db="EMBL/GenBank/DDBJ databases">
        <title>Sinomonas terricola sp. nov, isolated from litchi orchard soil in Guangdong, PR China.</title>
        <authorList>
            <person name="Jiaxin W."/>
            <person name="Yang Z."/>
            <person name="Honghui Z."/>
        </authorList>
    </citation>
    <scope>NUCLEOTIDE SEQUENCE [LARGE SCALE GENOMIC DNA]</scope>
    <source>
        <strain evidence="6 7">JGH33</strain>
    </source>
</reference>
<keyword evidence="2" id="KW-0378">Hydrolase</keyword>
<dbReference type="InterPro" id="IPR003833">
    <property type="entry name" value="CT_C_D"/>
</dbReference>
<evidence type="ECO:0000259" key="4">
    <source>
        <dbReference type="SMART" id="SM00796"/>
    </source>
</evidence>
<dbReference type="Gene3D" id="3.30.1360.40">
    <property type="match status" value="1"/>
</dbReference>
<dbReference type="SMART" id="SM00797">
    <property type="entry name" value="AHS2"/>
    <property type="match status" value="1"/>
</dbReference>
<feature type="domain" description="Carboxyltransferase" evidence="5">
    <location>
        <begin position="258"/>
        <end position="534"/>
    </location>
</feature>
<evidence type="ECO:0000256" key="2">
    <source>
        <dbReference type="ARBA" id="ARBA00022801"/>
    </source>
</evidence>
<dbReference type="Gene3D" id="2.40.100.10">
    <property type="entry name" value="Cyclophilin-like"/>
    <property type="match status" value="2"/>
</dbReference>
<dbReference type="InterPro" id="IPR003778">
    <property type="entry name" value="CT_A_B"/>
</dbReference>
<dbReference type="InterPro" id="IPR052708">
    <property type="entry name" value="PxpC"/>
</dbReference>
<dbReference type="SUPFAM" id="SSF160467">
    <property type="entry name" value="PH0987 N-terminal domain-like"/>
    <property type="match status" value="1"/>
</dbReference>
<organism evidence="6 7">
    <name type="scientific">Sinomonas terricola</name>
    <dbReference type="NCBI Taxonomy" id="3110330"/>
    <lineage>
        <taxon>Bacteria</taxon>
        <taxon>Bacillati</taxon>
        <taxon>Actinomycetota</taxon>
        <taxon>Actinomycetes</taxon>
        <taxon>Micrococcales</taxon>
        <taxon>Micrococcaceae</taxon>
        <taxon>Sinomonas</taxon>
    </lineage>
</organism>
<evidence type="ECO:0000313" key="6">
    <source>
        <dbReference type="EMBL" id="MEA5457234.1"/>
    </source>
</evidence>
<dbReference type="PANTHER" id="PTHR43309:SF3">
    <property type="entry name" value="5-OXOPROLINASE SUBUNIT C"/>
    <property type="match status" value="1"/>
</dbReference>
<gene>
    <name evidence="6" type="ORF">SPF06_21140</name>
</gene>
<dbReference type="InterPro" id="IPR029000">
    <property type="entry name" value="Cyclophilin-like_dom_sf"/>
</dbReference>
<dbReference type="Proteomes" id="UP001304769">
    <property type="component" value="Unassembled WGS sequence"/>
</dbReference>
<dbReference type="Pfam" id="PF02682">
    <property type="entry name" value="CT_C_D"/>
    <property type="match status" value="1"/>
</dbReference>
<protein>
    <submittedName>
        <fullName evidence="6">5-oxoprolinase/urea amidolyase family protein</fullName>
    </submittedName>
</protein>
<name>A0ABU5TC19_9MICC</name>